<dbReference type="Proteomes" id="UP000438699">
    <property type="component" value="Unassembled WGS sequence"/>
</dbReference>
<proteinExistence type="predicted"/>
<name>A0A6N6N2T0_9BACT</name>
<reference evidence="1 2" key="1">
    <citation type="journal article" date="2017" name="Int. J. Syst. Evol. Microbiol.">
        <title>Desulfovibrio senegalensis sp. nov., a mesophilic sulfate reducer isolated from marine sediment.</title>
        <authorList>
            <person name="Thioye A."/>
            <person name="Gam Z.B.A."/>
            <person name="Mbengue M."/>
            <person name="Cayol J.L."/>
            <person name="Joseph-Bartoli M."/>
            <person name="Toure-Kane C."/>
            <person name="Labat M."/>
        </authorList>
    </citation>
    <scope>NUCLEOTIDE SEQUENCE [LARGE SCALE GENOMIC DNA]</scope>
    <source>
        <strain evidence="1 2">DSM 101509</strain>
    </source>
</reference>
<comment type="caution">
    <text evidence="1">The sequence shown here is derived from an EMBL/GenBank/DDBJ whole genome shotgun (WGS) entry which is preliminary data.</text>
</comment>
<keyword evidence="2" id="KW-1185">Reference proteome</keyword>
<protein>
    <submittedName>
        <fullName evidence="1">Uncharacterized protein</fullName>
    </submittedName>
</protein>
<dbReference type="EMBL" id="WAIE01000006">
    <property type="protein sequence ID" value="KAB1440852.1"/>
    <property type="molecule type" value="Genomic_DNA"/>
</dbReference>
<organism evidence="1 2">
    <name type="scientific">Pseudodesulfovibrio senegalensis</name>
    <dbReference type="NCBI Taxonomy" id="1721087"/>
    <lineage>
        <taxon>Bacteria</taxon>
        <taxon>Pseudomonadati</taxon>
        <taxon>Thermodesulfobacteriota</taxon>
        <taxon>Desulfovibrionia</taxon>
        <taxon>Desulfovibrionales</taxon>
        <taxon>Desulfovibrionaceae</taxon>
    </lineage>
</organism>
<dbReference type="OrthoDB" id="5456388at2"/>
<accession>A0A6N6N2T0</accession>
<sequence length="130" mass="14524">MKMKKSAGGDMDQNVSLANDFGDDITFSGHLVGEEMYFNDDTGMLTMEKLYKDDNESLAYSIISAIGHARERRSYSVIPGETTCRVDNGTLQLDLDTEMLFELLTLAIESEQGKSSTVYDHVRRKLAANE</sequence>
<gene>
    <name evidence="1" type="ORF">F8A88_12950</name>
</gene>
<dbReference type="AlphaFoldDB" id="A0A6N6N2T0"/>
<evidence type="ECO:0000313" key="2">
    <source>
        <dbReference type="Proteomes" id="UP000438699"/>
    </source>
</evidence>
<evidence type="ECO:0000313" key="1">
    <source>
        <dbReference type="EMBL" id="KAB1440852.1"/>
    </source>
</evidence>
<dbReference type="RefSeq" id="WP_151151596.1">
    <property type="nucleotide sequence ID" value="NZ_WAIE01000006.1"/>
</dbReference>